<evidence type="ECO:0000313" key="2">
    <source>
        <dbReference type="Proteomes" id="UP000827872"/>
    </source>
</evidence>
<protein>
    <submittedName>
        <fullName evidence="1">Uncharacterized protein</fullName>
    </submittedName>
</protein>
<keyword evidence="2" id="KW-1185">Reference proteome</keyword>
<organism evidence="1 2">
    <name type="scientific">Sphaerodactylus townsendi</name>
    <dbReference type="NCBI Taxonomy" id="933632"/>
    <lineage>
        <taxon>Eukaryota</taxon>
        <taxon>Metazoa</taxon>
        <taxon>Chordata</taxon>
        <taxon>Craniata</taxon>
        <taxon>Vertebrata</taxon>
        <taxon>Euteleostomi</taxon>
        <taxon>Lepidosauria</taxon>
        <taxon>Squamata</taxon>
        <taxon>Bifurcata</taxon>
        <taxon>Gekkota</taxon>
        <taxon>Sphaerodactylidae</taxon>
        <taxon>Sphaerodactylus</taxon>
    </lineage>
</organism>
<reference evidence="1" key="1">
    <citation type="submission" date="2021-08" db="EMBL/GenBank/DDBJ databases">
        <title>The first chromosome-level gecko genome reveals the dynamic sex chromosomes of Neotropical dwarf geckos (Sphaerodactylidae: Sphaerodactylus).</title>
        <authorList>
            <person name="Pinto B.J."/>
            <person name="Keating S.E."/>
            <person name="Gamble T."/>
        </authorList>
    </citation>
    <scope>NUCLEOTIDE SEQUENCE</scope>
    <source>
        <strain evidence="1">TG3544</strain>
    </source>
</reference>
<sequence>MRAVGPTFSALLFNLNNQNQISSNNFQQILLKEKKWKDHNGKEKAQGIKPDPSFGTGKAQALRAAAHGGIFKPLPLCITEGRGSTPTSE</sequence>
<dbReference type="EMBL" id="CM037615">
    <property type="protein sequence ID" value="KAH8014680.1"/>
    <property type="molecule type" value="Genomic_DNA"/>
</dbReference>
<comment type="caution">
    <text evidence="1">The sequence shown here is derived from an EMBL/GenBank/DDBJ whole genome shotgun (WGS) entry which is preliminary data.</text>
</comment>
<dbReference type="Proteomes" id="UP000827872">
    <property type="component" value="Linkage Group LG02"/>
</dbReference>
<evidence type="ECO:0000313" key="1">
    <source>
        <dbReference type="EMBL" id="KAH8014680.1"/>
    </source>
</evidence>
<name>A0ACB8G5N4_9SAUR</name>
<gene>
    <name evidence="1" type="ORF">K3G42_030941</name>
</gene>
<proteinExistence type="predicted"/>
<accession>A0ACB8G5N4</accession>